<evidence type="ECO:0000256" key="14">
    <source>
        <dbReference type="SAM" id="Phobius"/>
    </source>
</evidence>
<dbReference type="SUPFAM" id="SSF103190">
    <property type="entry name" value="Sensory domain-like"/>
    <property type="match status" value="1"/>
</dbReference>
<dbReference type="EMBL" id="VFOQ01000001">
    <property type="protein sequence ID" value="TQL59172.1"/>
    <property type="molecule type" value="Genomic_DNA"/>
</dbReference>
<keyword evidence="5" id="KW-0597">Phosphoprotein</keyword>
<comment type="caution">
    <text evidence="16">The sequence shown here is derived from an EMBL/GenBank/DDBJ whole genome shotgun (WGS) entry which is preliminary data.</text>
</comment>
<dbReference type="Proteomes" id="UP000319514">
    <property type="component" value="Unassembled WGS sequence"/>
</dbReference>
<evidence type="ECO:0000256" key="2">
    <source>
        <dbReference type="ARBA" id="ARBA00004651"/>
    </source>
</evidence>
<keyword evidence="13 14" id="KW-0472">Membrane</keyword>
<dbReference type="GO" id="GO:0005524">
    <property type="term" value="F:ATP binding"/>
    <property type="evidence" value="ECO:0007669"/>
    <property type="project" value="UniProtKB-KW"/>
</dbReference>
<dbReference type="Pfam" id="PF14689">
    <property type="entry name" value="SPOB_a"/>
    <property type="match status" value="1"/>
</dbReference>
<dbReference type="InterPro" id="IPR036890">
    <property type="entry name" value="HATPase_C_sf"/>
</dbReference>
<evidence type="ECO:0000256" key="7">
    <source>
        <dbReference type="ARBA" id="ARBA00022692"/>
    </source>
</evidence>
<dbReference type="InterPro" id="IPR033463">
    <property type="entry name" value="sCache_3"/>
</dbReference>
<evidence type="ECO:0000256" key="12">
    <source>
        <dbReference type="ARBA" id="ARBA00023012"/>
    </source>
</evidence>
<dbReference type="InterPro" id="IPR016120">
    <property type="entry name" value="Sig_transdc_His_kin_SpoOB"/>
</dbReference>
<dbReference type="InterPro" id="IPR029151">
    <property type="entry name" value="Sensor-like_sf"/>
</dbReference>
<dbReference type="EC" id="2.7.13.3" evidence="3"/>
<evidence type="ECO:0000259" key="15">
    <source>
        <dbReference type="PROSITE" id="PS50109"/>
    </source>
</evidence>
<dbReference type="InterPro" id="IPR003594">
    <property type="entry name" value="HATPase_dom"/>
</dbReference>
<comment type="catalytic activity">
    <reaction evidence="1">
        <text>ATP + protein L-histidine = ADP + protein N-phospho-L-histidine.</text>
        <dbReference type="EC" id="2.7.13.3"/>
    </reaction>
</comment>
<dbReference type="GO" id="GO:0005886">
    <property type="term" value="C:plasma membrane"/>
    <property type="evidence" value="ECO:0007669"/>
    <property type="project" value="UniProtKB-SubCell"/>
</dbReference>
<dbReference type="InterPro" id="IPR005467">
    <property type="entry name" value="His_kinase_dom"/>
</dbReference>
<sequence length="556" mass="58118">MTPAGDPSPYRVRVLTRSSRRLPLRAQAILFQVAVLALVLVLATLVSTMVLRRDLEQQFEQRALGIARTVAQREQLATEVSSTEPSVDGPVQRYAAQVRRATGALYVVVTDDAGIRFSHPTTSLIGQRVSTDPSDALAGREVVAIQRGTLGDSARGKVPLRAADGRVVGEVSVGIDIADLNHRMWQLAGLLALVAAAALALGSLGAVALARRLRQATLGLEPEDMADLLREHEAVLGGVRDGVLAVDDRERVSVCNAEASRLLGASVGLGVPLAGSGVPEEVQALLTTPEAPTGAMRVVGERVVLATRLPVRREGRDLGQVLILRDRSDLDELGRELEATRALTDALRAQAHEYTNRLHALSGLLHLGHVEEAQGYLDDLQDGAALGAGVEDPYLAGLLAAKAAAASESGVTLTVTDATWVPARLRAPLDAVTVVANLVDNAVRAAADGPARPATVEVTLVADGADLLVHVVDSGAGVPPTEVGRVFASGFTTRADGAERHGIGLVLARQTARRHAGDVELVDAGGGGHGAVFRARMGGVLLREGQAATPGHEELT</sequence>
<dbReference type="Pfam" id="PF02518">
    <property type="entry name" value="HATPase_c"/>
    <property type="match status" value="1"/>
</dbReference>
<evidence type="ECO:0000313" key="16">
    <source>
        <dbReference type="EMBL" id="TQL59172.1"/>
    </source>
</evidence>
<evidence type="ECO:0000256" key="11">
    <source>
        <dbReference type="ARBA" id="ARBA00022989"/>
    </source>
</evidence>
<dbReference type="SUPFAM" id="SSF55874">
    <property type="entry name" value="ATPase domain of HSP90 chaperone/DNA topoisomerase II/histidine kinase"/>
    <property type="match status" value="1"/>
</dbReference>
<evidence type="ECO:0000256" key="1">
    <source>
        <dbReference type="ARBA" id="ARBA00000085"/>
    </source>
</evidence>
<evidence type="ECO:0000256" key="5">
    <source>
        <dbReference type="ARBA" id="ARBA00022553"/>
    </source>
</evidence>
<dbReference type="PANTHER" id="PTHR45436:SF5">
    <property type="entry name" value="SENSOR HISTIDINE KINASE TRCS"/>
    <property type="match status" value="1"/>
</dbReference>
<keyword evidence="17" id="KW-1185">Reference proteome</keyword>
<evidence type="ECO:0000256" key="6">
    <source>
        <dbReference type="ARBA" id="ARBA00022679"/>
    </source>
</evidence>
<dbReference type="Pfam" id="PF17203">
    <property type="entry name" value="sCache_3_2"/>
    <property type="match status" value="1"/>
</dbReference>
<dbReference type="PROSITE" id="PS50109">
    <property type="entry name" value="HIS_KIN"/>
    <property type="match status" value="1"/>
</dbReference>
<keyword evidence="9 16" id="KW-0418">Kinase</keyword>
<feature type="domain" description="Histidine kinase" evidence="15">
    <location>
        <begin position="434"/>
        <end position="541"/>
    </location>
</feature>
<dbReference type="SUPFAM" id="SSF55890">
    <property type="entry name" value="Sporulation response regulatory protein Spo0B"/>
    <property type="match status" value="1"/>
</dbReference>
<evidence type="ECO:0000256" key="4">
    <source>
        <dbReference type="ARBA" id="ARBA00022475"/>
    </source>
</evidence>
<feature type="transmembrane region" description="Helical" evidence="14">
    <location>
        <begin position="187"/>
        <end position="210"/>
    </location>
</feature>
<accession>A0A542ZFQ5</accession>
<dbReference type="PANTHER" id="PTHR45436">
    <property type="entry name" value="SENSOR HISTIDINE KINASE YKOH"/>
    <property type="match status" value="1"/>
</dbReference>
<organism evidence="16 17">
    <name type="scientific">Oryzihumus leptocrescens</name>
    <dbReference type="NCBI Taxonomy" id="297536"/>
    <lineage>
        <taxon>Bacteria</taxon>
        <taxon>Bacillati</taxon>
        <taxon>Actinomycetota</taxon>
        <taxon>Actinomycetes</taxon>
        <taxon>Micrococcales</taxon>
        <taxon>Intrasporangiaceae</taxon>
        <taxon>Oryzihumus</taxon>
    </lineage>
</organism>
<keyword evidence="4" id="KW-1003">Cell membrane</keyword>
<keyword evidence="10" id="KW-0067">ATP-binding</keyword>
<evidence type="ECO:0000313" key="17">
    <source>
        <dbReference type="Proteomes" id="UP000319514"/>
    </source>
</evidence>
<keyword evidence="7 14" id="KW-0812">Transmembrane</keyword>
<keyword evidence="12" id="KW-0902">Two-component regulatory system</keyword>
<protein>
    <recommendedName>
        <fullName evidence="3">histidine kinase</fullName>
        <ecNumber evidence="3">2.7.13.3</ecNumber>
    </recommendedName>
</protein>
<keyword evidence="8" id="KW-0547">Nucleotide-binding</keyword>
<dbReference type="InterPro" id="IPR039506">
    <property type="entry name" value="SPOB_a"/>
</dbReference>
<keyword evidence="6" id="KW-0808">Transferase</keyword>
<dbReference type="GO" id="GO:0000155">
    <property type="term" value="F:phosphorelay sensor kinase activity"/>
    <property type="evidence" value="ECO:0007669"/>
    <property type="project" value="InterPro"/>
</dbReference>
<evidence type="ECO:0000256" key="3">
    <source>
        <dbReference type="ARBA" id="ARBA00012438"/>
    </source>
</evidence>
<evidence type="ECO:0000256" key="10">
    <source>
        <dbReference type="ARBA" id="ARBA00022840"/>
    </source>
</evidence>
<dbReference type="AlphaFoldDB" id="A0A542ZFQ5"/>
<gene>
    <name evidence="16" type="ORF">FB474_0519</name>
</gene>
<name>A0A542ZFQ5_9MICO</name>
<proteinExistence type="predicted"/>
<keyword evidence="11 14" id="KW-1133">Transmembrane helix</keyword>
<dbReference type="InterPro" id="IPR050428">
    <property type="entry name" value="TCS_sensor_his_kinase"/>
</dbReference>
<evidence type="ECO:0000256" key="8">
    <source>
        <dbReference type="ARBA" id="ARBA00022741"/>
    </source>
</evidence>
<feature type="transmembrane region" description="Helical" evidence="14">
    <location>
        <begin position="29"/>
        <end position="51"/>
    </location>
</feature>
<dbReference type="SMART" id="SM00387">
    <property type="entry name" value="HATPase_c"/>
    <property type="match status" value="1"/>
</dbReference>
<dbReference type="Gene3D" id="3.30.565.10">
    <property type="entry name" value="Histidine kinase-like ATPase, C-terminal domain"/>
    <property type="match status" value="1"/>
</dbReference>
<evidence type="ECO:0000256" key="9">
    <source>
        <dbReference type="ARBA" id="ARBA00022777"/>
    </source>
</evidence>
<dbReference type="Gene3D" id="1.10.287.130">
    <property type="match status" value="1"/>
</dbReference>
<dbReference type="Gene3D" id="3.30.450.20">
    <property type="entry name" value="PAS domain"/>
    <property type="match status" value="2"/>
</dbReference>
<evidence type="ECO:0000256" key="13">
    <source>
        <dbReference type="ARBA" id="ARBA00023136"/>
    </source>
</evidence>
<comment type="subcellular location">
    <subcellularLocation>
        <location evidence="2">Cell membrane</location>
        <topology evidence="2">Multi-pass membrane protein</topology>
    </subcellularLocation>
</comment>
<reference evidence="16 17" key="1">
    <citation type="submission" date="2019-06" db="EMBL/GenBank/DDBJ databases">
        <title>Sequencing the genomes of 1000 actinobacteria strains.</title>
        <authorList>
            <person name="Klenk H.-P."/>
        </authorList>
    </citation>
    <scope>NUCLEOTIDE SEQUENCE [LARGE SCALE GENOMIC DNA]</scope>
    <source>
        <strain evidence="16 17">DSM 18082</strain>
    </source>
</reference>